<evidence type="ECO:0000313" key="4">
    <source>
        <dbReference type="Proteomes" id="UP000232122"/>
    </source>
</evidence>
<keyword evidence="4" id="KW-1185">Reference proteome</keyword>
<dbReference type="EC" id="2.4.-.-" evidence="2"/>
<dbReference type="PANTHER" id="PTHR43685:SF2">
    <property type="entry name" value="GLYCOSYLTRANSFERASE 2-LIKE DOMAIN-CONTAINING PROTEIN"/>
    <property type="match status" value="1"/>
</dbReference>
<reference evidence="3" key="1">
    <citation type="submission" date="2017-07" db="EMBL/GenBank/DDBJ databases">
        <title>Leptospira spp. isolated from tropical soils.</title>
        <authorList>
            <person name="Thibeaux R."/>
            <person name="Iraola G."/>
            <person name="Ferres I."/>
            <person name="Bierque E."/>
            <person name="Girault D."/>
            <person name="Soupe-Gilbert M.-E."/>
            <person name="Picardeau M."/>
            <person name="Goarant C."/>
        </authorList>
    </citation>
    <scope>NUCLEOTIDE SEQUENCE [LARGE SCALE GENOMIC DNA]</scope>
    <source>
        <strain evidence="3">ATI7-C-A5</strain>
    </source>
</reference>
<organism evidence="3">
    <name type="scientific">Leptospira ellisii</name>
    <dbReference type="NCBI Taxonomy" id="2023197"/>
    <lineage>
        <taxon>Bacteria</taxon>
        <taxon>Pseudomonadati</taxon>
        <taxon>Spirochaetota</taxon>
        <taxon>Spirochaetia</taxon>
        <taxon>Leptospirales</taxon>
        <taxon>Leptospiraceae</taxon>
        <taxon>Leptospira</taxon>
    </lineage>
</organism>
<dbReference type="EMBL" id="NPEF01000078">
    <property type="protein sequence ID" value="PJZ93184.1"/>
    <property type="molecule type" value="Genomic_DNA"/>
</dbReference>
<dbReference type="OrthoDB" id="305760at2"/>
<dbReference type="Gene3D" id="3.90.550.10">
    <property type="entry name" value="Spore Coat Polysaccharide Biosynthesis Protein SpsA, Chain A"/>
    <property type="match status" value="1"/>
</dbReference>
<reference evidence="2" key="3">
    <citation type="submission" date="2023-10" db="EMBL/GenBank/DDBJ databases">
        <authorList>
            <person name="Picardeau M."/>
            <person name="Thibeaux R."/>
        </authorList>
    </citation>
    <scope>NUCLEOTIDE SEQUENCE</scope>
    <source>
        <strain evidence="2">ATI7-C-A5</strain>
    </source>
</reference>
<reference evidence="2 4" key="2">
    <citation type="journal article" date="2018" name="Microb. Genom.">
        <title>Deciphering the unexplored Leptospira diversity from soils uncovers genomic evolution to virulence.</title>
        <authorList>
            <person name="Thibeaux R."/>
            <person name="Iraola G."/>
            <person name="Ferres I."/>
            <person name="Bierque E."/>
            <person name="Girault D."/>
            <person name="Soupe-Gilbert M.E."/>
            <person name="Picardeau M."/>
            <person name="Goarant C."/>
        </authorList>
    </citation>
    <scope>NUCLEOTIDE SEQUENCE [LARGE SCALE GENOMIC DNA]</scope>
    <source>
        <strain evidence="2 4">ATI7-C-A5</strain>
    </source>
</reference>
<gene>
    <name evidence="2" type="ORF">CH379_012620</name>
    <name evidence="3" type="ORF">CH379_09230</name>
</gene>
<dbReference type="InterPro" id="IPR050834">
    <property type="entry name" value="Glycosyltransf_2"/>
</dbReference>
<evidence type="ECO:0000259" key="1">
    <source>
        <dbReference type="Pfam" id="PF00535"/>
    </source>
</evidence>
<evidence type="ECO:0000313" key="2">
    <source>
        <dbReference type="EMBL" id="MDV6236472.1"/>
    </source>
</evidence>
<dbReference type="InterPro" id="IPR001173">
    <property type="entry name" value="Glyco_trans_2-like"/>
</dbReference>
<dbReference type="EMBL" id="NPEF02000014">
    <property type="protein sequence ID" value="MDV6236472.1"/>
    <property type="molecule type" value="Genomic_DNA"/>
</dbReference>
<dbReference type="Proteomes" id="UP000232122">
    <property type="component" value="Unassembled WGS sequence"/>
</dbReference>
<dbReference type="GO" id="GO:0016757">
    <property type="term" value="F:glycosyltransferase activity"/>
    <property type="evidence" value="ECO:0007669"/>
    <property type="project" value="UniProtKB-KW"/>
</dbReference>
<feature type="domain" description="Glycosyltransferase 2-like" evidence="1">
    <location>
        <begin position="7"/>
        <end position="121"/>
    </location>
</feature>
<sequence>MRSIPVTVVIPTHNRADQVGAALESVLRQTVFPEEILIVDDGSSDGTVSALDSKFREERGRFRILSLEHGGVSRARNRGVENATQEWIAFLDSDDVWLPQKLERQWNTIRKENPPILQTQEIWNRNGRRINPPAHLLKKDGDIFDLSLEFCAITPSSVFLKKELYQNAGGMDEEMPACEDYDLWLRITALYPVRLLDELLLIRYAGHEDQLSFRYPVMDRFRIYSILKLLNSDLLNDTQRVCAERILFIKWNILKQGRVKRNRWEGAYDLLLSQVLENGFDSSFDLELKRFLLQDEEWSKS</sequence>
<dbReference type="InterPro" id="IPR029044">
    <property type="entry name" value="Nucleotide-diphossugar_trans"/>
</dbReference>
<evidence type="ECO:0000313" key="3">
    <source>
        <dbReference type="EMBL" id="PJZ93184.1"/>
    </source>
</evidence>
<protein>
    <submittedName>
        <fullName evidence="3">Glycosyl transferase</fullName>
    </submittedName>
    <submittedName>
        <fullName evidence="2">Glycosyltransferase family A protein</fullName>
        <ecNumber evidence="2">2.4.-.-</ecNumber>
    </submittedName>
</protein>
<proteinExistence type="predicted"/>
<keyword evidence="2" id="KW-0328">Glycosyltransferase</keyword>
<dbReference type="CDD" id="cd00761">
    <property type="entry name" value="Glyco_tranf_GTA_type"/>
    <property type="match status" value="1"/>
</dbReference>
<name>A0A2N0B9F7_9LEPT</name>
<dbReference type="Pfam" id="PF00535">
    <property type="entry name" value="Glycos_transf_2"/>
    <property type="match status" value="1"/>
</dbReference>
<dbReference type="RefSeq" id="WP_100765006.1">
    <property type="nucleotide sequence ID" value="NZ_NPEF02000014.1"/>
</dbReference>
<dbReference type="AlphaFoldDB" id="A0A2N0B9F7"/>
<dbReference type="PANTHER" id="PTHR43685">
    <property type="entry name" value="GLYCOSYLTRANSFERASE"/>
    <property type="match status" value="1"/>
</dbReference>
<comment type="caution">
    <text evidence="3">The sequence shown here is derived from an EMBL/GenBank/DDBJ whole genome shotgun (WGS) entry which is preliminary data.</text>
</comment>
<accession>A0A2N0B9F7</accession>
<dbReference type="SUPFAM" id="SSF53448">
    <property type="entry name" value="Nucleotide-diphospho-sugar transferases"/>
    <property type="match status" value="1"/>
</dbReference>
<keyword evidence="3" id="KW-0808">Transferase</keyword>